<proteinExistence type="inferred from homology"/>
<evidence type="ECO:0000313" key="12">
    <source>
        <dbReference type="EMBL" id="KPL15929.1"/>
    </source>
</evidence>
<keyword evidence="6" id="KW-0067">ATP-binding</keyword>
<dbReference type="GO" id="GO:0006281">
    <property type="term" value="P:DNA repair"/>
    <property type="evidence" value="ECO:0007669"/>
    <property type="project" value="UniProtKB-KW"/>
</dbReference>
<evidence type="ECO:0000256" key="4">
    <source>
        <dbReference type="ARBA" id="ARBA00022741"/>
    </source>
</evidence>
<dbReference type="PIRSF" id="PIRSF003128">
    <property type="entry name" value="RecN"/>
    <property type="match status" value="1"/>
</dbReference>
<feature type="domain" description="RecF/RecN/SMC N-terminal" evidence="11">
    <location>
        <begin position="2"/>
        <end position="504"/>
    </location>
</feature>
<dbReference type="InterPro" id="IPR027417">
    <property type="entry name" value="P-loop_NTPase"/>
</dbReference>
<evidence type="ECO:0000256" key="10">
    <source>
        <dbReference type="SAM" id="Coils"/>
    </source>
</evidence>
<evidence type="ECO:0000259" key="11">
    <source>
        <dbReference type="Pfam" id="PF02463"/>
    </source>
</evidence>
<dbReference type="InterPro" id="IPR003395">
    <property type="entry name" value="RecF/RecN/SMC_N"/>
</dbReference>
<dbReference type="GO" id="GO:0006310">
    <property type="term" value="P:DNA recombination"/>
    <property type="evidence" value="ECO:0007669"/>
    <property type="project" value="InterPro"/>
</dbReference>
<keyword evidence="4" id="KW-0547">Nucleotide-binding</keyword>
<dbReference type="SUPFAM" id="SSF57997">
    <property type="entry name" value="Tropomyosin"/>
    <property type="match status" value="1"/>
</dbReference>
<evidence type="ECO:0000256" key="6">
    <source>
        <dbReference type="ARBA" id="ARBA00022840"/>
    </source>
</evidence>
<dbReference type="InterPro" id="IPR004604">
    <property type="entry name" value="DNA_recomb/repair_RecN"/>
</dbReference>
<evidence type="ECO:0000256" key="2">
    <source>
        <dbReference type="ARBA" id="ARBA00009441"/>
    </source>
</evidence>
<accession>A0A0S8K1T4</accession>
<evidence type="ECO:0000313" key="13">
    <source>
        <dbReference type="Proteomes" id="UP000050975"/>
    </source>
</evidence>
<name>A0A0S8K1T4_UNCW3</name>
<dbReference type="PANTHER" id="PTHR11059:SF0">
    <property type="entry name" value="DNA REPAIR PROTEIN RECN"/>
    <property type="match status" value="1"/>
</dbReference>
<organism evidence="12 13">
    <name type="scientific">candidate division WOR_3 bacterium SM1_77</name>
    <dbReference type="NCBI Taxonomy" id="1703778"/>
    <lineage>
        <taxon>Bacteria</taxon>
        <taxon>Bacteria division WOR-3</taxon>
    </lineage>
</organism>
<dbReference type="Pfam" id="PF02463">
    <property type="entry name" value="SMC_N"/>
    <property type="match status" value="1"/>
</dbReference>
<keyword evidence="10" id="KW-0175">Coiled coil</keyword>
<feature type="coiled-coil region" evidence="10">
    <location>
        <begin position="157"/>
        <end position="184"/>
    </location>
</feature>
<evidence type="ECO:0000256" key="9">
    <source>
        <dbReference type="PIRNR" id="PIRNR003128"/>
    </source>
</evidence>
<protein>
    <recommendedName>
        <fullName evidence="3 9">DNA repair protein RecN</fullName>
    </recommendedName>
    <alternativeName>
        <fullName evidence="8 9">Recombination protein N</fullName>
    </alternativeName>
</protein>
<dbReference type="PATRIC" id="fig|1703778.3.peg.1172"/>
<keyword evidence="5 9" id="KW-0227">DNA damage</keyword>
<gene>
    <name evidence="12" type="ORF">AMJ74_00290</name>
</gene>
<dbReference type="Gene3D" id="3.40.50.300">
    <property type="entry name" value="P-loop containing nucleotide triphosphate hydrolases"/>
    <property type="match status" value="2"/>
</dbReference>
<dbReference type="NCBIfam" id="TIGR00634">
    <property type="entry name" value="recN"/>
    <property type="match status" value="1"/>
</dbReference>
<comment type="function">
    <text evidence="1 9">May be involved in recombinational repair of damaged DNA.</text>
</comment>
<dbReference type="CDD" id="cd03241">
    <property type="entry name" value="ABC_RecN"/>
    <property type="match status" value="1"/>
</dbReference>
<sequence>MLKLLKVKNFALMEDLTIDFEDGLTVVTGETGAGKSMIVEAIATLCGSRMEDVLIRSGKNFAEITGIFGIGELLKERLIKSGIEVDIDIIIRRKIERGKRQNAYINDQVVSLNLLREVAQEMVDLIGQYENQSLFYAKNHLLLLDSFAGINNVRQVYAKTYNEYKGLQSRLDDLLETVKQKDEKTDYLKYQIEEIEKAKLQPGEEETLMEEKNLLLTSEKRSVLSAEIITHLYEAEGSVLENLAKVEKQLAELSTLDPNLGIMHERLDSLLSSVDDIYREMSSYHNRIDFSQQRLDDVVERLETINKIKKKYGKTIDEVYNYLALIKKDLTLIETHDEEVKRVKGNLAEIRKRMYEQAEELSKTRHTAAVSLKRSMLQLVSQLGMKKAHFEVRFTDREISETGKDDAEFYISTNPGEELKPLRKIASGGEISRITLSLKTILSGVDKIPTIIFDEVDTGIGGRVAEAVGDLLAEVSKHHQIICITHLPQISVSANNHILVRKEIKGKETFTKVEKLRGEMRKMEIARMLGGKKITKKTVDHAAEFLQKTQRK</sequence>
<dbReference type="GO" id="GO:0043590">
    <property type="term" value="C:bacterial nucleoid"/>
    <property type="evidence" value="ECO:0007669"/>
    <property type="project" value="TreeGrafter"/>
</dbReference>
<evidence type="ECO:0000256" key="3">
    <source>
        <dbReference type="ARBA" id="ARBA00021315"/>
    </source>
</evidence>
<dbReference type="GO" id="GO:0005524">
    <property type="term" value="F:ATP binding"/>
    <property type="evidence" value="ECO:0007669"/>
    <property type="project" value="UniProtKB-KW"/>
</dbReference>
<comment type="caution">
    <text evidence="12">The sequence shown here is derived from an EMBL/GenBank/DDBJ whole genome shotgun (WGS) entry which is preliminary data.</text>
</comment>
<dbReference type="GO" id="GO:0009432">
    <property type="term" value="P:SOS response"/>
    <property type="evidence" value="ECO:0007669"/>
    <property type="project" value="TreeGrafter"/>
</dbReference>
<evidence type="ECO:0000256" key="1">
    <source>
        <dbReference type="ARBA" id="ARBA00003618"/>
    </source>
</evidence>
<dbReference type="SUPFAM" id="SSF52540">
    <property type="entry name" value="P-loop containing nucleoside triphosphate hydrolases"/>
    <property type="match status" value="1"/>
</dbReference>
<evidence type="ECO:0000256" key="5">
    <source>
        <dbReference type="ARBA" id="ARBA00022763"/>
    </source>
</evidence>
<dbReference type="PANTHER" id="PTHR11059">
    <property type="entry name" value="DNA REPAIR PROTEIN RECN"/>
    <property type="match status" value="1"/>
</dbReference>
<dbReference type="EMBL" id="LJVE01000002">
    <property type="protein sequence ID" value="KPL15929.1"/>
    <property type="molecule type" value="Genomic_DNA"/>
</dbReference>
<evidence type="ECO:0000256" key="7">
    <source>
        <dbReference type="ARBA" id="ARBA00023204"/>
    </source>
</evidence>
<comment type="similarity">
    <text evidence="2 9">Belongs to the RecN family.</text>
</comment>
<keyword evidence="7 9" id="KW-0234">DNA repair</keyword>
<dbReference type="AlphaFoldDB" id="A0A0S8K1T4"/>
<evidence type="ECO:0000256" key="8">
    <source>
        <dbReference type="ARBA" id="ARBA00033408"/>
    </source>
</evidence>
<reference evidence="12 13" key="1">
    <citation type="journal article" date="2015" name="Microbiome">
        <title>Genomic resolution of linkages in carbon, nitrogen, and sulfur cycling among widespread estuary sediment bacteria.</title>
        <authorList>
            <person name="Baker B.J."/>
            <person name="Lazar C.S."/>
            <person name="Teske A.P."/>
            <person name="Dick G.J."/>
        </authorList>
    </citation>
    <scope>NUCLEOTIDE SEQUENCE [LARGE SCALE GENOMIC DNA]</scope>
    <source>
        <strain evidence="12">SM1_77</strain>
    </source>
</reference>
<dbReference type="FunFam" id="3.40.50.300:FF:000356">
    <property type="entry name" value="DNA repair protein RecN"/>
    <property type="match status" value="1"/>
</dbReference>
<dbReference type="Proteomes" id="UP000050975">
    <property type="component" value="Unassembled WGS sequence"/>
</dbReference>